<evidence type="ECO:0000256" key="4">
    <source>
        <dbReference type="ARBA" id="ARBA00022989"/>
    </source>
</evidence>
<feature type="transmembrane region" description="Helical" evidence="6">
    <location>
        <begin position="401"/>
        <end position="419"/>
    </location>
</feature>
<feature type="transmembrane region" description="Helical" evidence="6">
    <location>
        <begin position="760"/>
        <end position="791"/>
    </location>
</feature>
<comment type="subcellular location">
    <subcellularLocation>
        <location evidence="1">Cell membrane</location>
        <topology evidence="1">Multi-pass membrane protein</topology>
    </subcellularLocation>
</comment>
<feature type="transmembrane region" description="Helical" evidence="6">
    <location>
        <begin position="355"/>
        <end position="380"/>
    </location>
</feature>
<dbReference type="InterPro" id="IPR003838">
    <property type="entry name" value="ABC3_permease_C"/>
</dbReference>
<name>A0A839H5E9_9GAMM</name>
<comment type="caution">
    <text evidence="8">The sequence shown here is derived from an EMBL/GenBank/DDBJ whole genome shotgun (WGS) entry which is preliminary data.</text>
</comment>
<gene>
    <name evidence="8" type="ORF">HUK38_02980</name>
</gene>
<evidence type="ECO:0000259" key="7">
    <source>
        <dbReference type="Pfam" id="PF02687"/>
    </source>
</evidence>
<sequence length="841" mass="91828">MRQHWQTAILALRLLNRDWRSGELHVLTLALILTVTATTAVGFFTDRLTRALHQQGSELLAADLAIDSAQPLPPALINHAQQLGLTRANWISWRSVIIANERTQLVEIKAVTARYPLRGALRWQSHVNQSNQSEHIETGGISLAAQHILVEPRLLILLKTSVGNTVKLGRSQFVIAGVLNYEPDRGGNLFAYAPRVLMNEADVAATDLVTPLSRVRHRLLIAGDETAVNAFMTWVKPQLPKNADLLDARTTRPELATAVDRAARFLQLAALVTLLVAGAALALASRRLVERQTDAVAIMRALGAPKQRLIGLFAFRLLWLGLIASGLGCFIGYIAQHGLIWLLADQLLNLSLPAASFKPAFIGFATGLIALAGFALPPLIQLAQVTPLRVLRRDLGTPRSATLFTAFTATAAMMILLLWQAGDLNLAMRVLFGVIGAVIALVLFAGMLILLARFMTRYSSGIWHLGLAGFARRPTAAVLQMTGFGLGILALLLLTVVRVDLLSAWQDSLPVNTPNQFLINIQPQEVAPLREYLATQDINDITLYPMIRGRLIGLAGRVIQPEDFPNERARRLVEREFNLSVASALQTDNQVIKGAWWETPAGLTTPQLSIESGIADTLGIQLGDELRFWVNGREIAAPVTSIRKVQWDSFNVNFFVIASPALLGEEPASFITSFYLPPQRIAMMSDLLAQFPSVTPIDVEAILTQVRRVIERGIHAVEYVLLFTLAAGFVVMIAGIQANLTARRRELAILRTFGAQRQQLLWGLLIEFGSLGLGAGLLAAGFAQFIAYLLAQSVLQLPFAWNAWLWLIGGGGSAIMIGSAGALSSYHLLVRPPLHALRLGE</sequence>
<evidence type="ECO:0000313" key="9">
    <source>
        <dbReference type="Proteomes" id="UP000548632"/>
    </source>
</evidence>
<feature type="domain" description="ABC3 transporter permease C-terminal" evidence="7">
    <location>
        <begin position="721"/>
        <end position="829"/>
    </location>
</feature>
<keyword evidence="9" id="KW-1185">Reference proteome</keyword>
<evidence type="ECO:0000256" key="1">
    <source>
        <dbReference type="ARBA" id="ARBA00004651"/>
    </source>
</evidence>
<feature type="transmembrane region" description="Helical" evidence="6">
    <location>
        <begin position="803"/>
        <end position="829"/>
    </location>
</feature>
<organism evidence="8 9">
    <name type="scientific">Thiospirillum jenense</name>
    <dbReference type="NCBI Taxonomy" id="1653858"/>
    <lineage>
        <taxon>Bacteria</taxon>
        <taxon>Pseudomonadati</taxon>
        <taxon>Pseudomonadota</taxon>
        <taxon>Gammaproteobacteria</taxon>
        <taxon>Chromatiales</taxon>
        <taxon>Chromatiaceae</taxon>
        <taxon>Thiospirillum</taxon>
    </lineage>
</organism>
<evidence type="ECO:0000256" key="5">
    <source>
        <dbReference type="ARBA" id="ARBA00023136"/>
    </source>
</evidence>
<keyword evidence="4 6" id="KW-1133">Transmembrane helix</keyword>
<feature type="transmembrane region" description="Helical" evidence="6">
    <location>
        <begin position="309"/>
        <end position="335"/>
    </location>
</feature>
<evidence type="ECO:0000256" key="3">
    <source>
        <dbReference type="ARBA" id="ARBA00022692"/>
    </source>
</evidence>
<protein>
    <submittedName>
        <fullName evidence="8">ABC transporter permease</fullName>
    </submittedName>
</protein>
<feature type="transmembrane region" description="Helical" evidence="6">
    <location>
        <begin position="265"/>
        <end position="284"/>
    </location>
</feature>
<accession>A0A839H5E9</accession>
<dbReference type="PANTHER" id="PTHR30287:SF1">
    <property type="entry name" value="INNER MEMBRANE PROTEIN"/>
    <property type="match status" value="1"/>
</dbReference>
<keyword evidence="2" id="KW-1003">Cell membrane</keyword>
<dbReference type="Proteomes" id="UP000548632">
    <property type="component" value="Unassembled WGS sequence"/>
</dbReference>
<keyword evidence="5 6" id="KW-0472">Membrane</keyword>
<feature type="domain" description="ABC3 transporter permease C-terminal" evidence="7">
    <location>
        <begin position="269"/>
        <end position="383"/>
    </location>
</feature>
<feature type="transmembrane region" description="Helical" evidence="6">
    <location>
        <begin position="24"/>
        <end position="44"/>
    </location>
</feature>
<proteinExistence type="predicted"/>
<feature type="transmembrane region" description="Helical" evidence="6">
    <location>
        <begin position="476"/>
        <end position="497"/>
    </location>
</feature>
<dbReference type="InterPro" id="IPR038766">
    <property type="entry name" value="Membrane_comp_ABC_pdt"/>
</dbReference>
<dbReference type="PANTHER" id="PTHR30287">
    <property type="entry name" value="MEMBRANE COMPONENT OF PREDICTED ABC SUPERFAMILY METABOLITE UPTAKE TRANSPORTER"/>
    <property type="match status" value="1"/>
</dbReference>
<evidence type="ECO:0000313" key="8">
    <source>
        <dbReference type="EMBL" id="MBB1125193.1"/>
    </source>
</evidence>
<dbReference type="Pfam" id="PF02687">
    <property type="entry name" value="FtsX"/>
    <property type="match status" value="2"/>
</dbReference>
<dbReference type="AlphaFoldDB" id="A0A839H5E9"/>
<dbReference type="EMBL" id="JABVCQ010000005">
    <property type="protein sequence ID" value="MBB1125193.1"/>
    <property type="molecule type" value="Genomic_DNA"/>
</dbReference>
<evidence type="ECO:0000256" key="6">
    <source>
        <dbReference type="SAM" id="Phobius"/>
    </source>
</evidence>
<evidence type="ECO:0000256" key="2">
    <source>
        <dbReference type="ARBA" id="ARBA00022475"/>
    </source>
</evidence>
<feature type="transmembrane region" description="Helical" evidence="6">
    <location>
        <begin position="719"/>
        <end position="740"/>
    </location>
</feature>
<feature type="transmembrane region" description="Helical" evidence="6">
    <location>
        <begin position="431"/>
        <end position="455"/>
    </location>
</feature>
<dbReference type="GO" id="GO:0005886">
    <property type="term" value="C:plasma membrane"/>
    <property type="evidence" value="ECO:0007669"/>
    <property type="project" value="UniProtKB-SubCell"/>
</dbReference>
<reference evidence="8 9" key="1">
    <citation type="journal article" date="2020" name="Arch. Microbiol.">
        <title>The genome sequence of the giant phototrophic gammaproteobacterium Thiospirillum jenense gives insight into its physiological properties and phylogenetic relationships.</title>
        <authorList>
            <person name="Imhoff J.F."/>
            <person name="Meyer T.E."/>
            <person name="Kyndt J.A."/>
        </authorList>
    </citation>
    <scope>NUCLEOTIDE SEQUENCE [LARGE SCALE GENOMIC DNA]</scope>
    <source>
        <strain evidence="8 9">DSM 216</strain>
    </source>
</reference>
<keyword evidence="3 6" id="KW-0812">Transmembrane</keyword>